<reference evidence="1 2" key="1">
    <citation type="submission" date="2018-12" db="EMBL/GenBank/DDBJ databases">
        <authorList>
            <consortium name="Pathogen Informatics"/>
        </authorList>
    </citation>
    <scope>NUCLEOTIDE SEQUENCE [LARGE SCALE GENOMIC DNA]</scope>
    <source>
        <strain evidence="1 2">NCTC10741</strain>
    </source>
</reference>
<dbReference type="AlphaFoldDB" id="A0A3P8JVT6"/>
<accession>A0A3P8JVT6</accession>
<dbReference type="RefSeq" id="WP_126194415.1">
    <property type="nucleotide sequence ID" value="NZ_CP085954.1"/>
</dbReference>
<sequence length="127" mass="13460">MTEPLKPTTKVPELDDLEGQRAALVGALSSALITSSEVPTMTLAPMLQPIADQLLAYGVRQTDAIDPDAVHAPSWLREGAQARAVEVPEQVNHHAVETEEVQARVAEAPPIPKKVPKAACAAKVVAE</sequence>
<dbReference type="OrthoDB" id="4752340at2"/>
<organism evidence="1 2">
    <name type="scientific">Tsukamurella paurometabola</name>
    <name type="common">Corynebacterium paurometabolum</name>
    <dbReference type="NCBI Taxonomy" id="2061"/>
    <lineage>
        <taxon>Bacteria</taxon>
        <taxon>Bacillati</taxon>
        <taxon>Actinomycetota</taxon>
        <taxon>Actinomycetes</taxon>
        <taxon>Mycobacteriales</taxon>
        <taxon>Tsukamurellaceae</taxon>
        <taxon>Tsukamurella</taxon>
    </lineage>
</organism>
<dbReference type="Proteomes" id="UP000271626">
    <property type="component" value="Chromosome"/>
</dbReference>
<proteinExistence type="predicted"/>
<dbReference type="EMBL" id="LR131273">
    <property type="protein sequence ID" value="VDR36964.1"/>
    <property type="molecule type" value="Genomic_DNA"/>
</dbReference>
<evidence type="ECO:0000313" key="2">
    <source>
        <dbReference type="Proteomes" id="UP000271626"/>
    </source>
</evidence>
<protein>
    <submittedName>
        <fullName evidence="1">Uncharacterized protein</fullName>
    </submittedName>
</protein>
<name>A0A3P8JVT6_TSUPA</name>
<gene>
    <name evidence="1" type="ORF">NCTC10741_00059</name>
</gene>
<evidence type="ECO:0000313" key="1">
    <source>
        <dbReference type="EMBL" id="VDR36964.1"/>
    </source>
</evidence>